<dbReference type="Pfam" id="PF07742">
    <property type="entry name" value="BTG"/>
    <property type="match status" value="1"/>
</dbReference>
<dbReference type="SUPFAM" id="SSF160696">
    <property type="entry name" value="BTG domain-like"/>
    <property type="match status" value="1"/>
</dbReference>
<dbReference type="InterPro" id="IPR036054">
    <property type="entry name" value="BTG-like_sf"/>
</dbReference>
<keyword evidence="6" id="KW-1185">Reference proteome</keyword>
<comment type="caution">
    <text evidence="5">The sequence shown here is derived from an EMBL/GenBank/DDBJ whole genome shotgun (WGS) entry which is preliminary data.</text>
</comment>
<dbReference type="AlphaFoldDB" id="A0AAD9JWY9"/>
<dbReference type="Gene3D" id="3.90.640.90">
    <property type="entry name" value="Anti-proliferative protein, N-terminal domain"/>
    <property type="match status" value="1"/>
</dbReference>
<dbReference type="PRINTS" id="PR00310">
    <property type="entry name" value="ANTIPRLFBTG1"/>
</dbReference>
<reference evidence="5" key="1">
    <citation type="journal article" date="2023" name="Mol. Biol. Evol.">
        <title>Third-Generation Sequencing Reveals the Adaptive Role of the Epigenome in Three Deep-Sea Polychaetes.</title>
        <authorList>
            <person name="Perez M."/>
            <person name="Aroh O."/>
            <person name="Sun Y."/>
            <person name="Lan Y."/>
            <person name="Juniper S.K."/>
            <person name="Young C.R."/>
            <person name="Angers B."/>
            <person name="Qian P.Y."/>
        </authorList>
    </citation>
    <scope>NUCLEOTIDE SEQUENCE</scope>
    <source>
        <strain evidence="5">P08H-3</strain>
    </source>
</reference>
<dbReference type="PROSITE" id="PS01203">
    <property type="entry name" value="BTG_2"/>
    <property type="match status" value="1"/>
</dbReference>
<feature type="region of interest" description="Disordered" evidence="3">
    <location>
        <begin position="364"/>
        <end position="391"/>
    </location>
</feature>
<dbReference type="InterPro" id="IPR002087">
    <property type="entry name" value="Anti_prolifrtn"/>
</dbReference>
<dbReference type="GO" id="GO:0005634">
    <property type="term" value="C:nucleus"/>
    <property type="evidence" value="ECO:0007669"/>
    <property type="project" value="TreeGrafter"/>
</dbReference>
<organism evidence="5 6">
    <name type="scientific">Paralvinella palmiformis</name>
    <dbReference type="NCBI Taxonomy" id="53620"/>
    <lineage>
        <taxon>Eukaryota</taxon>
        <taxon>Metazoa</taxon>
        <taxon>Spiralia</taxon>
        <taxon>Lophotrochozoa</taxon>
        <taxon>Annelida</taxon>
        <taxon>Polychaeta</taxon>
        <taxon>Sedentaria</taxon>
        <taxon>Canalipalpata</taxon>
        <taxon>Terebellida</taxon>
        <taxon>Terebelliformia</taxon>
        <taxon>Alvinellidae</taxon>
        <taxon>Paralvinella</taxon>
    </lineage>
</organism>
<dbReference type="SMART" id="SM00099">
    <property type="entry name" value="btg1"/>
    <property type="match status" value="1"/>
</dbReference>
<feature type="region of interest" description="Disordered" evidence="3">
    <location>
        <begin position="308"/>
        <end position="329"/>
    </location>
</feature>
<sequence length="418" mass="45327">MHVEVTVALNFVISYLYNKLPRRRVDGFGEELERGLKRKFAGHWYPEKPFRGSAFRCLRVSGDEMDPVMERSATKCGLDIEEVREYLPKDLTIWIDPGEVSYRIGEKGAVKILYSNKRADGGEDASTAVDAEVQNANRGFNPEAQSFRPIDSLSSSLTNLSLSPSPSGWPMSNSPTGAPSNPLTSSTSPVTSFLNRNSNATTFTAAAFAATKFGSTKLKCQAKRPSRLSPTEFGAYVKQRSGFQLPSPGQQHPGISNGGYFGAGSVLPGGHGLGSPIQAQHARSLSPRDLRQDVVDQQQHRLFLMQQQQQVFSRQQSPQHQQPQQQQIQAPSGLLLGSSGLLSPSGGSLGDLYHSAPQSAAVSPTSSKLDLFQSPGKGSAPNLQGTPSPTEPNKTFLDSFTWNTLPPYTNLQHLLVAN</sequence>
<accession>A0AAD9JWY9</accession>
<protein>
    <recommendedName>
        <fullName evidence="4">Anti-proliferative protein domain-containing protein</fullName>
    </recommendedName>
</protein>
<dbReference type="PANTHER" id="PTHR17537:SF5">
    <property type="entry name" value="TRANSDUCER OF ERBB2, ISOFORM A"/>
    <property type="match status" value="1"/>
</dbReference>
<proteinExistence type="inferred from homology"/>
<feature type="compositionally biased region" description="Polar residues" evidence="3">
    <location>
        <begin position="170"/>
        <end position="190"/>
    </location>
</feature>
<dbReference type="EMBL" id="JAODUP010000127">
    <property type="protein sequence ID" value="KAK2160786.1"/>
    <property type="molecule type" value="Genomic_DNA"/>
</dbReference>
<dbReference type="GO" id="GO:0005737">
    <property type="term" value="C:cytoplasm"/>
    <property type="evidence" value="ECO:0007669"/>
    <property type="project" value="TreeGrafter"/>
</dbReference>
<evidence type="ECO:0000256" key="2">
    <source>
        <dbReference type="ARBA" id="ARBA00022553"/>
    </source>
</evidence>
<feature type="domain" description="Anti-proliferative protein" evidence="4">
    <location>
        <begin position="87"/>
        <end position="106"/>
    </location>
</feature>
<gene>
    <name evidence="5" type="ORF">LSH36_127g14011</name>
</gene>
<comment type="similarity">
    <text evidence="1">Belongs to the BTG family.</text>
</comment>
<dbReference type="InterPro" id="IPR015676">
    <property type="entry name" value="Tob1/2"/>
</dbReference>
<evidence type="ECO:0000313" key="5">
    <source>
        <dbReference type="EMBL" id="KAK2160786.1"/>
    </source>
</evidence>
<evidence type="ECO:0000256" key="1">
    <source>
        <dbReference type="ARBA" id="ARBA00007989"/>
    </source>
</evidence>
<evidence type="ECO:0000259" key="4">
    <source>
        <dbReference type="PROSITE" id="PS01203"/>
    </source>
</evidence>
<dbReference type="PANTHER" id="PTHR17537">
    <property type="entry name" value="TRANSDUCER OF ERBB2 TOB"/>
    <property type="match status" value="1"/>
</dbReference>
<feature type="region of interest" description="Disordered" evidence="3">
    <location>
        <begin position="158"/>
        <end position="190"/>
    </location>
</feature>
<dbReference type="Proteomes" id="UP001208570">
    <property type="component" value="Unassembled WGS sequence"/>
</dbReference>
<dbReference type="GO" id="GO:0003714">
    <property type="term" value="F:transcription corepressor activity"/>
    <property type="evidence" value="ECO:0007669"/>
    <property type="project" value="TreeGrafter"/>
</dbReference>
<keyword evidence="2" id="KW-0597">Phosphoprotein</keyword>
<feature type="compositionally biased region" description="Polar residues" evidence="3">
    <location>
        <begin position="381"/>
        <end position="391"/>
    </location>
</feature>
<evidence type="ECO:0000256" key="3">
    <source>
        <dbReference type="SAM" id="MobiDB-lite"/>
    </source>
</evidence>
<evidence type="ECO:0000313" key="6">
    <source>
        <dbReference type="Proteomes" id="UP001208570"/>
    </source>
</evidence>
<name>A0AAD9JWY9_9ANNE</name>